<gene>
    <name evidence="3" type="ORF">MIMGU_mgv1a006836mg</name>
</gene>
<dbReference type="EMBL" id="KI630276">
    <property type="protein sequence ID" value="EYU42841.1"/>
    <property type="molecule type" value="Genomic_DNA"/>
</dbReference>
<evidence type="ECO:0000313" key="3">
    <source>
        <dbReference type="EMBL" id="EYU42841.1"/>
    </source>
</evidence>
<dbReference type="InterPro" id="IPR002213">
    <property type="entry name" value="UDP_glucos_trans"/>
</dbReference>
<evidence type="ECO:0000256" key="1">
    <source>
        <dbReference type="ARBA" id="ARBA00009995"/>
    </source>
</evidence>
<dbReference type="PANTHER" id="PTHR11926:SF1402">
    <property type="entry name" value="GLYCOSYLTRANSFERASE"/>
    <property type="match status" value="1"/>
</dbReference>
<dbReference type="Proteomes" id="UP000030748">
    <property type="component" value="Unassembled WGS sequence"/>
</dbReference>
<dbReference type="SUPFAM" id="SSF53756">
    <property type="entry name" value="UDP-Glycosyltransferase/glycogen phosphorylase"/>
    <property type="match status" value="1"/>
</dbReference>
<evidence type="ECO:0008006" key="5">
    <source>
        <dbReference type="Google" id="ProtNLM"/>
    </source>
</evidence>
<keyword evidence="2" id="KW-0808">Transferase</keyword>
<reference evidence="3 4" key="1">
    <citation type="journal article" date="2013" name="Proc. Natl. Acad. Sci. U.S.A.">
        <title>Fine-scale variation in meiotic recombination in Mimulus inferred from population shotgun sequencing.</title>
        <authorList>
            <person name="Hellsten U."/>
            <person name="Wright K.M."/>
            <person name="Jenkins J."/>
            <person name="Shu S."/>
            <person name="Yuan Y."/>
            <person name="Wessler S.R."/>
            <person name="Schmutz J."/>
            <person name="Willis J.H."/>
            <person name="Rokhsar D.S."/>
        </authorList>
    </citation>
    <scope>NUCLEOTIDE SEQUENCE [LARGE SCALE GENOMIC DNA]</scope>
    <source>
        <strain evidence="4">cv. DUN x IM62</strain>
    </source>
</reference>
<dbReference type="AlphaFoldDB" id="A0A022RS76"/>
<dbReference type="eggNOG" id="KOG1192">
    <property type="taxonomic scope" value="Eukaryota"/>
</dbReference>
<organism evidence="3 4">
    <name type="scientific">Erythranthe guttata</name>
    <name type="common">Yellow monkey flower</name>
    <name type="synonym">Mimulus guttatus</name>
    <dbReference type="NCBI Taxonomy" id="4155"/>
    <lineage>
        <taxon>Eukaryota</taxon>
        <taxon>Viridiplantae</taxon>
        <taxon>Streptophyta</taxon>
        <taxon>Embryophyta</taxon>
        <taxon>Tracheophyta</taxon>
        <taxon>Spermatophyta</taxon>
        <taxon>Magnoliopsida</taxon>
        <taxon>eudicotyledons</taxon>
        <taxon>Gunneridae</taxon>
        <taxon>Pentapetalae</taxon>
        <taxon>asterids</taxon>
        <taxon>lamiids</taxon>
        <taxon>Lamiales</taxon>
        <taxon>Phrymaceae</taxon>
        <taxon>Erythranthe</taxon>
    </lineage>
</organism>
<evidence type="ECO:0000313" key="4">
    <source>
        <dbReference type="Proteomes" id="UP000030748"/>
    </source>
</evidence>
<keyword evidence="4" id="KW-1185">Reference proteome</keyword>
<accession>A0A022RS76</accession>
<dbReference type="Pfam" id="PF00201">
    <property type="entry name" value="UDPGT"/>
    <property type="match status" value="1"/>
</dbReference>
<dbReference type="Gene3D" id="3.40.50.2000">
    <property type="entry name" value="Glycogen Phosphorylase B"/>
    <property type="match status" value="2"/>
</dbReference>
<dbReference type="CDD" id="cd03784">
    <property type="entry name" value="GT1_Gtf-like"/>
    <property type="match status" value="1"/>
</dbReference>
<sequence length="430" mass="48037">MKMKKKIIILIPYPAQGHVTPMLKLASLLSNLGFRPVVVTPEFIHRRISPQINPRDGILCVPISDGLDPAEPRDFFSIQRAMEETMPSNLEDIVRGMIHGGGGVACLVVDLLASWAVGVARQCGVEAVGFWPAMHATYRLVSAIPDLIRTGVISENGCPTNPKSRICLSPNEPTLAANELPWLIGSSSARVSRFKFWTRTLERAKTLRYLLTNTFPNELDSKTQKTNMFPRVLKMGPLIMQANTISTASFWEEDKNCVDWLDEQEAGSVLYVSFGSWVSPIGEGKVEGLALTLEALGRPFVWVLGHAWRRGLPYGYADRVEVLKHPAVGCYLTHCGWNSTVEAVQCRKPLLCYPIAGDQFLNCAYIVDAWRIGVKIEGFGVEEVENGIREVVEDEKMRWRIERLNERLFGKEESSKAMANLSLFMEDLGE</sequence>
<proteinExistence type="inferred from homology"/>
<name>A0A022RS76_ERYGU</name>
<dbReference type="PANTHER" id="PTHR11926">
    <property type="entry name" value="GLUCOSYL/GLUCURONOSYL TRANSFERASES"/>
    <property type="match status" value="1"/>
</dbReference>
<dbReference type="GO" id="GO:0035251">
    <property type="term" value="F:UDP-glucosyltransferase activity"/>
    <property type="evidence" value="ECO:0000318"/>
    <property type="project" value="GO_Central"/>
</dbReference>
<evidence type="ECO:0000256" key="2">
    <source>
        <dbReference type="ARBA" id="ARBA00022679"/>
    </source>
</evidence>
<protein>
    <recommendedName>
        <fullName evidence="5">Glycosyltransferase</fullName>
    </recommendedName>
</protein>
<comment type="similarity">
    <text evidence="1">Belongs to the UDP-glycosyltransferase family.</text>
</comment>